<keyword evidence="5" id="KW-0479">Metal-binding</keyword>
<evidence type="ECO:0000313" key="14">
    <source>
        <dbReference type="EMBL" id="KAI5073735.1"/>
    </source>
</evidence>
<dbReference type="EC" id="3.1.3.16" evidence="4"/>
<keyword evidence="7" id="KW-0460">Magnesium</keyword>
<dbReference type="PANTHER" id="PTHR13832:SF790">
    <property type="entry name" value="PROTEIN PHOSPHATASE 2C 22-RELATED"/>
    <property type="match status" value="1"/>
</dbReference>
<feature type="domain" description="PPM-type phosphatase" evidence="13">
    <location>
        <begin position="39"/>
        <end position="300"/>
    </location>
</feature>
<evidence type="ECO:0000256" key="6">
    <source>
        <dbReference type="ARBA" id="ARBA00022801"/>
    </source>
</evidence>
<dbReference type="GO" id="GO:0005737">
    <property type="term" value="C:cytoplasm"/>
    <property type="evidence" value="ECO:0007669"/>
    <property type="project" value="UniProtKB-ARBA"/>
</dbReference>
<dbReference type="SMART" id="SM00332">
    <property type="entry name" value="PP2Cc"/>
    <property type="match status" value="1"/>
</dbReference>
<evidence type="ECO:0000256" key="4">
    <source>
        <dbReference type="ARBA" id="ARBA00013081"/>
    </source>
</evidence>
<comment type="catalytic activity">
    <reaction evidence="10">
        <text>O-phospho-L-seryl-[protein] + H2O = L-seryl-[protein] + phosphate</text>
        <dbReference type="Rhea" id="RHEA:20629"/>
        <dbReference type="Rhea" id="RHEA-COMP:9863"/>
        <dbReference type="Rhea" id="RHEA-COMP:11604"/>
        <dbReference type="ChEBI" id="CHEBI:15377"/>
        <dbReference type="ChEBI" id="CHEBI:29999"/>
        <dbReference type="ChEBI" id="CHEBI:43474"/>
        <dbReference type="ChEBI" id="CHEBI:83421"/>
        <dbReference type="EC" id="3.1.3.16"/>
    </reaction>
</comment>
<evidence type="ECO:0000256" key="9">
    <source>
        <dbReference type="ARBA" id="ARBA00023211"/>
    </source>
</evidence>
<evidence type="ECO:0000313" key="15">
    <source>
        <dbReference type="Proteomes" id="UP000886520"/>
    </source>
</evidence>
<dbReference type="InterPro" id="IPR001932">
    <property type="entry name" value="PPM-type_phosphatase-like_dom"/>
</dbReference>
<dbReference type="Pfam" id="PF00481">
    <property type="entry name" value="PP2C"/>
    <property type="match status" value="1"/>
</dbReference>
<dbReference type="PANTHER" id="PTHR13832">
    <property type="entry name" value="PROTEIN PHOSPHATASE 2C"/>
    <property type="match status" value="1"/>
</dbReference>
<dbReference type="PROSITE" id="PS01032">
    <property type="entry name" value="PPM_1"/>
    <property type="match status" value="1"/>
</dbReference>
<comment type="catalytic activity">
    <reaction evidence="11">
        <text>O-phospho-L-threonyl-[protein] + H2O = L-threonyl-[protein] + phosphate</text>
        <dbReference type="Rhea" id="RHEA:47004"/>
        <dbReference type="Rhea" id="RHEA-COMP:11060"/>
        <dbReference type="Rhea" id="RHEA-COMP:11605"/>
        <dbReference type="ChEBI" id="CHEBI:15377"/>
        <dbReference type="ChEBI" id="CHEBI:30013"/>
        <dbReference type="ChEBI" id="CHEBI:43474"/>
        <dbReference type="ChEBI" id="CHEBI:61977"/>
        <dbReference type="EC" id="3.1.3.16"/>
    </reaction>
</comment>
<comment type="cofactor">
    <cofactor evidence="2">
        <name>Mg(2+)</name>
        <dbReference type="ChEBI" id="CHEBI:18420"/>
    </cofactor>
</comment>
<dbReference type="GO" id="GO:0004722">
    <property type="term" value="F:protein serine/threonine phosphatase activity"/>
    <property type="evidence" value="ECO:0007669"/>
    <property type="project" value="UniProtKB-EC"/>
</dbReference>
<dbReference type="Gene3D" id="3.60.40.10">
    <property type="entry name" value="PPM-type phosphatase domain"/>
    <property type="match status" value="1"/>
</dbReference>
<gene>
    <name evidence="14" type="ORF">GOP47_0011748</name>
</gene>
<keyword evidence="15" id="KW-1185">Reference proteome</keyword>
<dbReference type="AlphaFoldDB" id="A0A9D4ZHZ0"/>
<comment type="caution">
    <text evidence="14">The sequence shown here is derived from an EMBL/GenBank/DDBJ whole genome shotgun (WGS) entry which is preliminary data.</text>
</comment>
<evidence type="ECO:0000256" key="10">
    <source>
        <dbReference type="ARBA" id="ARBA00047761"/>
    </source>
</evidence>
<dbReference type="InterPro" id="IPR000222">
    <property type="entry name" value="PP2C_BS"/>
</dbReference>
<evidence type="ECO:0000256" key="12">
    <source>
        <dbReference type="RuleBase" id="RU003465"/>
    </source>
</evidence>
<dbReference type="InterPro" id="IPR015655">
    <property type="entry name" value="PP2C"/>
</dbReference>
<accession>A0A9D4ZHZ0</accession>
<evidence type="ECO:0000256" key="2">
    <source>
        <dbReference type="ARBA" id="ARBA00001946"/>
    </source>
</evidence>
<dbReference type="SUPFAM" id="SSF81606">
    <property type="entry name" value="PP2C-like"/>
    <property type="match status" value="1"/>
</dbReference>
<comment type="similarity">
    <text evidence="3 12">Belongs to the PP2C family.</text>
</comment>
<dbReference type="EMBL" id="JABFUD020000011">
    <property type="protein sequence ID" value="KAI5073735.1"/>
    <property type="molecule type" value="Genomic_DNA"/>
</dbReference>
<evidence type="ECO:0000256" key="3">
    <source>
        <dbReference type="ARBA" id="ARBA00006702"/>
    </source>
</evidence>
<evidence type="ECO:0000259" key="13">
    <source>
        <dbReference type="PROSITE" id="PS51746"/>
    </source>
</evidence>
<dbReference type="GO" id="GO:0005634">
    <property type="term" value="C:nucleus"/>
    <property type="evidence" value="ECO:0007669"/>
    <property type="project" value="UniProtKB-ARBA"/>
</dbReference>
<dbReference type="PROSITE" id="PS51746">
    <property type="entry name" value="PPM_2"/>
    <property type="match status" value="1"/>
</dbReference>
<evidence type="ECO:0000256" key="8">
    <source>
        <dbReference type="ARBA" id="ARBA00022912"/>
    </source>
</evidence>
<evidence type="ECO:0000256" key="11">
    <source>
        <dbReference type="ARBA" id="ARBA00048336"/>
    </source>
</evidence>
<dbReference type="OrthoDB" id="10264738at2759"/>
<name>A0A9D4ZHZ0_ADICA</name>
<dbReference type="FunFam" id="3.60.40.10:FF:000004">
    <property type="entry name" value="Probable protein phosphatase 2C 22"/>
    <property type="match status" value="1"/>
</dbReference>
<evidence type="ECO:0000256" key="1">
    <source>
        <dbReference type="ARBA" id="ARBA00001936"/>
    </source>
</evidence>
<dbReference type="Proteomes" id="UP000886520">
    <property type="component" value="Chromosome 11"/>
</dbReference>
<proteinExistence type="inferred from homology"/>
<evidence type="ECO:0000256" key="7">
    <source>
        <dbReference type="ARBA" id="ARBA00022842"/>
    </source>
</evidence>
<organism evidence="14 15">
    <name type="scientific">Adiantum capillus-veneris</name>
    <name type="common">Maidenhair fern</name>
    <dbReference type="NCBI Taxonomy" id="13818"/>
    <lineage>
        <taxon>Eukaryota</taxon>
        <taxon>Viridiplantae</taxon>
        <taxon>Streptophyta</taxon>
        <taxon>Embryophyta</taxon>
        <taxon>Tracheophyta</taxon>
        <taxon>Polypodiopsida</taxon>
        <taxon>Polypodiidae</taxon>
        <taxon>Polypodiales</taxon>
        <taxon>Pteridineae</taxon>
        <taxon>Pteridaceae</taxon>
        <taxon>Vittarioideae</taxon>
        <taxon>Adiantum</taxon>
    </lineage>
</organism>
<keyword evidence="9" id="KW-0464">Manganese</keyword>
<evidence type="ECO:0000256" key="5">
    <source>
        <dbReference type="ARBA" id="ARBA00022723"/>
    </source>
</evidence>
<comment type="cofactor">
    <cofactor evidence="1">
        <name>Mn(2+)</name>
        <dbReference type="ChEBI" id="CHEBI:29035"/>
    </cofactor>
</comment>
<dbReference type="CDD" id="cd00143">
    <property type="entry name" value="PP2Cc"/>
    <property type="match status" value="1"/>
</dbReference>
<keyword evidence="6 12" id="KW-0378">Hydrolase</keyword>
<protein>
    <recommendedName>
        <fullName evidence="4">protein-serine/threonine phosphatase</fullName>
        <ecNumber evidence="4">3.1.3.16</ecNumber>
    </recommendedName>
</protein>
<dbReference type="GO" id="GO:0046872">
    <property type="term" value="F:metal ion binding"/>
    <property type="evidence" value="ECO:0007669"/>
    <property type="project" value="UniProtKB-KW"/>
</dbReference>
<reference evidence="14" key="1">
    <citation type="submission" date="2021-01" db="EMBL/GenBank/DDBJ databases">
        <title>Adiantum capillus-veneris genome.</title>
        <authorList>
            <person name="Fang Y."/>
            <person name="Liao Q."/>
        </authorList>
    </citation>
    <scope>NUCLEOTIDE SEQUENCE</scope>
    <source>
        <strain evidence="14">H3</strain>
        <tissue evidence="14">Leaf</tissue>
    </source>
</reference>
<keyword evidence="8 12" id="KW-0904">Protein phosphatase</keyword>
<dbReference type="InterPro" id="IPR036457">
    <property type="entry name" value="PPM-type-like_dom_sf"/>
</dbReference>
<sequence length="340" mass="37464">MRKCVRRRLQIRQLPVRDKLGVDMNGVNNGPSEYVPLIRSGGWENIGFRRQMEDTHVIVNDIAAIGGGHGAYYGVFDGHGGKHAAVFVRDHLLRYILEDSSFPSAADQAVKQAFLRTDKAFAKACELDERLCSGTTALAVLILGRKVLVANAGDCRAVLCKRGKAVNVSRDHKACSASERQRIEDSGGFVDSFGYLNGELTVARALGDWHIDGLKMTNHGAEGPLTAMPEMHEVCLSEDDEFLIIGCDGLWDVFTSANAVEFARRHLQKHNDPLQCSKELIKEALRRDTNDNLTVLTVCFRDIPPPQPLPMLTHVKRSISAEGLQSLSTALQEVMEGCIQ</sequence>